<accession>A0A7S4RHU1</accession>
<protein>
    <submittedName>
        <fullName evidence="1">Uncharacterized protein</fullName>
    </submittedName>
</protein>
<sequence>MFQERVTTREDHVERNVNRAFGRRGDPRMHRAVAARQINPNMTLLDSLLNGGFEFPNLNEIFQSDRALLDTDGVSLFQRKNQLMRRLRMLKVKEEPPSHRTGRTGKIRKGCKSIYQNTNTSAPDELRKINSTSYVVTAPGRHMNNPSTYTAAMNSDPMQKNKSLKEFASKAELHLVALPSALPMPQFDPSRATESVIKLVMHYQQKDR</sequence>
<proteinExistence type="predicted"/>
<organism evidence="1">
    <name type="scientific">Ditylum brightwellii</name>
    <dbReference type="NCBI Taxonomy" id="49249"/>
    <lineage>
        <taxon>Eukaryota</taxon>
        <taxon>Sar</taxon>
        <taxon>Stramenopiles</taxon>
        <taxon>Ochrophyta</taxon>
        <taxon>Bacillariophyta</taxon>
        <taxon>Mediophyceae</taxon>
        <taxon>Lithodesmiophycidae</taxon>
        <taxon>Lithodesmiales</taxon>
        <taxon>Lithodesmiaceae</taxon>
        <taxon>Ditylum</taxon>
    </lineage>
</organism>
<dbReference type="EMBL" id="HBNS01022889">
    <property type="protein sequence ID" value="CAE4613305.1"/>
    <property type="molecule type" value="Transcribed_RNA"/>
</dbReference>
<gene>
    <name evidence="1" type="ORF">DBRI00130_LOCUS18076</name>
</gene>
<reference evidence="1" key="1">
    <citation type="submission" date="2021-01" db="EMBL/GenBank/DDBJ databases">
        <authorList>
            <person name="Corre E."/>
            <person name="Pelletier E."/>
            <person name="Niang G."/>
            <person name="Scheremetjew M."/>
            <person name="Finn R."/>
            <person name="Kale V."/>
            <person name="Holt S."/>
            <person name="Cochrane G."/>
            <person name="Meng A."/>
            <person name="Brown T."/>
            <person name="Cohen L."/>
        </authorList>
    </citation>
    <scope>NUCLEOTIDE SEQUENCE</scope>
    <source>
        <strain evidence="1">GSO104</strain>
    </source>
</reference>
<evidence type="ECO:0000313" key="1">
    <source>
        <dbReference type="EMBL" id="CAE4613305.1"/>
    </source>
</evidence>
<name>A0A7S4RHU1_9STRA</name>
<dbReference type="AlphaFoldDB" id="A0A7S4RHU1"/>